<evidence type="ECO:0000313" key="7">
    <source>
        <dbReference type="Proteomes" id="UP000215459"/>
    </source>
</evidence>
<proteinExistence type="predicted"/>
<dbReference type="PROSITE" id="PS50977">
    <property type="entry name" value="HTH_TETR_2"/>
    <property type="match status" value="1"/>
</dbReference>
<dbReference type="Gene3D" id="1.10.357.10">
    <property type="entry name" value="Tetracycline Repressor, domain 2"/>
    <property type="match status" value="1"/>
</dbReference>
<evidence type="ECO:0000259" key="5">
    <source>
        <dbReference type="PROSITE" id="PS50977"/>
    </source>
</evidence>
<dbReference type="RefSeq" id="WP_094263364.1">
    <property type="nucleotide sequence ID" value="NZ_NOWF01000002.1"/>
</dbReference>
<evidence type="ECO:0000256" key="3">
    <source>
        <dbReference type="ARBA" id="ARBA00023163"/>
    </source>
</evidence>
<dbReference type="PANTHER" id="PTHR30055:SF234">
    <property type="entry name" value="HTH-TYPE TRANSCRIPTIONAL REGULATOR BETI"/>
    <property type="match status" value="1"/>
</dbReference>
<protein>
    <recommendedName>
        <fullName evidence="5">HTH tetR-type domain-containing protein</fullName>
    </recommendedName>
</protein>
<gene>
    <name evidence="6" type="ORF">CHM34_04375</name>
</gene>
<feature type="domain" description="HTH tetR-type" evidence="5">
    <location>
        <begin position="6"/>
        <end position="66"/>
    </location>
</feature>
<keyword evidence="3" id="KW-0804">Transcription</keyword>
<dbReference type="OrthoDB" id="9806334at2"/>
<dbReference type="GO" id="GO:0000976">
    <property type="term" value="F:transcription cis-regulatory region binding"/>
    <property type="evidence" value="ECO:0007669"/>
    <property type="project" value="TreeGrafter"/>
</dbReference>
<comment type="caution">
    <text evidence="6">The sequence shown here is derived from an EMBL/GenBank/DDBJ whole genome shotgun (WGS) entry which is preliminary data.</text>
</comment>
<dbReference type="Proteomes" id="UP000215459">
    <property type="component" value="Unassembled WGS sequence"/>
</dbReference>
<dbReference type="InterPro" id="IPR036271">
    <property type="entry name" value="Tet_transcr_reg_TetR-rel_C_sf"/>
</dbReference>
<dbReference type="Pfam" id="PF00440">
    <property type="entry name" value="TetR_N"/>
    <property type="match status" value="1"/>
</dbReference>
<dbReference type="InterPro" id="IPR009057">
    <property type="entry name" value="Homeodomain-like_sf"/>
</dbReference>
<sequence>MTPSPLSTREKLVQSANRLVLEQGVEQLTLDAVARNAGVSKGGLLYHFPSKEALISGMMDHLLERYTEYLHQGSKEDPEPGSWLRAFIRASDLDERQREKSAGLLAAVTTNPELLTPLRTRYREWQQMIEDDGVDPALANLVRLAADGLFFCDLLGLAPLEGELREQVVEKMIDLTQTP</sequence>
<evidence type="ECO:0000256" key="2">
    <source>
        <dbReference type="ARBA" id="ARBA00023125"/>
    </source>
</evidence>
<dbReference type="GO" id="GO:0003700">
    <property type="term" value="F:DNA-binding transcription factor activity"/>
    <property type="evidence" value="ECO:0007669"/>
    <property type="project" value="TreeGrafter"/>
</dbReference>
<keyword evidence="7" id="KW-1185">Reference proteome</keyword>
<evidence type="ECO:0000256" key="1">
    <source>
        <dbReference type="ARBA" id="ARBA00023015"/>
    </source>
</evidence>
<keyword evidence="2 4" id="KW-0238">DNA-binding</keyword>
<dbReference type="PANTHER" id="PTHR30055">
    <property type="entry name" value="HTH-TYPE TRANSCRIPTIONAL REGULATOR RUTR"/>
    <property type="match status" value="1"/>
</dbReference>
<dbReference type="SUPFAM" id="SSF46689">
    <property type="entry name" value="Homeodomain-like"/>
    <property type="match status" value="1"/>
</dbReference>
<organism evidence="6 7">
    <name type="scientific">Paludifilum halophilum</name>
    <dbReference type="NCBI Taxonomy" id="1642702"/>
    <lineage>
        <taxon>Bacteria</taxon>
        <taxon>Bacillati</taxon>
        <taxon>Bacillota</taxon>
        <taxon>Bacilli</taxon>
        <taxon>Bacillales</taxon>
        <taxon>Thermoactinomycetaceae</taxon>
        <taxon>Paludifilum</taxon>
    </lineage>
</organism>
<feature type="DNA-binding region" description="H-T-H motif" evidence="4">
    <location>
        <begin position="29"/>
        <end position="48"/>
    </location>
</feature>
<evidence type="ECO:0000313" key="6">
    <source>
        <dbReference type="EMBL" id="OYD09016.1"/>
    </source>
</evidence>
<dbReference type="InterPro" id="IPR041479">
    <property type="entry name" value="TetR_CgmR_C"/>
</dbReference>
<dbReference type="Pfam" id="PF17937">
    <property type="entry name" value="TetR_C_28"/>
    <property type="match status" value="1"/>
</dbReference>
<dbReference type="InterPro" id="IPR001647">
    <property type="entry name" value="HTH_TetR"/>
</dbReference>
<dbReference type="PRINTS" id="PR00455">
    <property type="entry name" value="HTHTETR"/>
</dbReference>
<dbReference type="InterPro" id="IPR050109">
    <property type="entry name" value="HTH-type_TetR-like_transc_reg"/>
</dbReference>
<dbReference type="SUPFAM" id="SSF48498">
    <property type="entry name" value="Tetracyclin repressor-like, C-terminal domain"/>
    <property type="match status" value="1"/>
</dbReference>
<name>A0A235B9S4_9BACL</name>
<dbReference type="AlphaFoldDB" id="A0A235B9S4"/>
<evidence type="ECO:0000256" key="4">
    <source>
        <dbReference type="PROSITE-ProRule" id="PRU00335"/>
    </source>
</evidence>
<reference evidence="6 7" key="1">
    <citation type="submission" date="2017-07" db="EMBL/GenBank/DDBJ databases">
        <title>The genome sequence of Paludifilum halophilum highlights mechanisms for microbial adaptation to high salt environemnts.</title>
        <authorList>
            <person name="Belbahri L."/>
        </authorList>
    </citation>
    <scope>NUCLEOTIDE SEQUENCE [LARGE SCALE GENOMIC DNA]</scope>
    <source>
        <strain evidence="6 7">DSM 102817</strain>
    </source>
</reference>
<accession>A0A235B9S4</accession>
<keyword evidence="1" id="KW-0805">Transcription regulation</keyword>
<dbReference type="EMBL" id="NOWF01000002">
    <property type="protein sequence ID" value="OYD09016.1"/>
    <property type="molecule type" value="Genomic_DNA"/>
</dbReference>